<dbReference type="STRING" id="52560.SAMN04488082_12638"/>
<gene>
    <name evidence="2" type="ORF">SAMN04488082_12638</name>
</gene>
<proteinExistence type="predicted"/>
<keyword evidence="3" id="KW-1185">Reference proteome</keyword>
<organism evidence="2 3">
    <name type="scientific">Desulfomicrobium apsheronum</name>
    <dbReference type="NCBI Taxonomy" id="52560"/>
    <lineage>
        <taxon>Bacteria</taxon>
        <taxon>Pseudomonadati</taxon>
        <taxon>Thermodesulfobacteriota</taxon>
        <taxon>Desulfovibrionia</taxon>
        <taxon>Desulfovibrionales</taxon>
        <taxon>Desulfomicrobiaceae</taxon>
        <taxon>Desulfomicrobium</taxon>
    </lineage>
</organism>
<evidence type="ECO:0000313" key="2">
    <source>
        <dbReference type="EMBL" id="SFK46681.1"/>
    </source>
</evidence>
<dbReference type="Proteomes" id="UP000198635">
    <property type="component" value="Unassembled WGS sequence"/>
</dbReference>
<reference evidence="3" key="1">
    <citation type="submission" date="2016-10" db="EMBL/GenBank/DDBJ databases">
        <authorList>
            <person name="Varghese N."/>
            <person name="Submissions S."/>
        </authorList>
    </citation>
    <scope>NUCLEOTIDE SEQUENCE [LARGE SCALE GENOMIC DNA]</scope>
    <source>
        <strain evidence="3">DSM 5918</strain>
    </source>
</reference>
<keyword evidence="1" id="KW-0812">Transmembrane</keyword>
<evidence type="ECO:0000313" key="3">
    <source>
        <dbReference type="Proteomes" id="UP000198635"/>
    </source>
</evidence>
<protein>
    <submittedName>
        <fullName evidence="2">Virus attachment protein p12 family protein</fullName>
    </submittedName>
</protein>
<feature type="transmembrane region" description="Helical" evidence="1">
    <location>
        <begin position="6"/>
        <end position="21"/>
    </location>
</feature>
<name>A0A1I3ZSL7_9BACT</name>
<keyword evidence="1" id="KW-0472">Membrane</keyword>
<dbReference type="AlphaFoldDB" id="A0A1I3ZSL7"/>
<accession>A0A1I3ZSL7</accession>
<dbReference type="Pfam" id="PF12669">
    <property type="entry name" value="FeoB_associated"/>
    <property type="match status" value="1"/>
</dbReference>
<dbReference type="RefSeq" id="WP_092379200.1">
    <property type="nucleotide sequence ID" value="NZ_FORX01000026.1"/>
</dbReference>
<dbReference type="EMBL" id="FORX01000026">
    <property type="protein sequence ID" value="SFK46681.1"/>
    <property type="molecule type" value="Genomic_DNA"/>
</dbReference>
<keyword evidence="1" id="KW-1133">Transmembrane helix</keyword>
<dbReference type="OrthoDB" id="9860642at2"/>
<sequence length="53" mass="5735">MNLDLLITLGVIAIAAIYLLRRHFKKSDPCCGCSGCSNNLEPKPLGDCRSKKG</sequence>
<evidence type="ECO:0000256" key="1">
    <source>
        <dbReference type="SAM" id="Phobius"/>
    </source>
</evidence>